<organism evidence="2 3">
    <name type="scientific">Novosphingobium aquiterrae</name>
    <dbReference type="NCBI Taxonomy" id="624388"/>
    <lineage>
        <taxon>Bacteria</taxon>
        <taxon>Pseudomonadati</taxon>
        <taxon>Pseudomonadota</taxon>
        <taxon>Alphaproteobacteria</taxon>
        <taxon>Sphingomonadales</taxon>
        <taxon>Sphingomonadaceae</taxon>
        <taxon>Novosphingobium</taxon>
    </lineage>
</organism>
<dbReference type="Proteomes" id="UP001589943">
    <property type="component" value="Unassembled WGS sequence"/>
</dbReference>
<dbReference type="Gene3D" id="3.90.550.10">
    <property type="entry name" value="Spore Coat Polysaccharide Biosynthesis Protein SpsA, Chain A"/>
    <property type="match status" value="1"/>
</dbReference>
<accession>A0ABV6PEI2</accession>
<evidence type="ECO:0000313" key="3">
    <source>
        <dbReference type="Proteomes" id="UP001589943"/>
    </source>
</evidence>
<reference evidence="2 3" key="1">
    <citation type="submission" date="2024-09" db="EMBL/GenBank/DDBJ databases">
        <authorList>
            <person name="Sun Q."/>
            <person name="Mori K."/>
        </authorList>
    </citation>
    <scope>NUCLEOTIDE SEQUENCE [LARGE SCALE GENOMIC DNA]</scope>
    <source>
        <strain evidence="2 3">NCAIM B.02537</strain>
    </source>
</reference>
<dbReference type="GO" id="GO:0016757">
    <property type="term" value="F:glycosyltransferase activity"/>
    <property type="evidence" value="ECO:0007669"/>
    <property type="project" value="UniProtKB-KW"/>
</dbReference>
<keyword evidence="2" id="KW-0808">Transferase</keyword>
<proteinExistence type="predicted"/>
<comment type="caution">
    <text evidence="2">The sequence shown here is derived from an EMBL/GenBank/DDBJ whole genome shotgun (WGS) entry which is preliminary data.</text>
</comment>
<dbReference type="EMBL" id="JBHLTL010000001">
    <property type="protein sequence ID" value="MFC0588231.1"/>
    <property type="molecule type" value="Genomic_DNA"/>
</dbReference>
<dbReference type="PANTHER" id="PTHR22916:SF3">
    <property type="entry name" value="UDP-GLCNAC:BETAGAL BETA-1,3-N-ACETYLGLUCOSAMINYLTRANSFERASE-LIKE PROTEIN 1"/>
    <property type="match status" value="1"/>
</dbReference>
<dbReference type="InterPro" id="IPR001173">
    <property type="entry name" value="Glyco_trans_2-like"/>
</dbReference>
<dbReference type="RefSeq" id="WP_379479738.1">
    <property type="nucleotide sequence ID" value="NZ_JBHLTL010000001.1"/>
</dbReference>
<dbReference type="Pfam" id="PF00535">
    <property type="entry name" value="Glycos_transf_2"/>
    <property type="match status" value="1"/>
</dbReference>
<evidence type="ECO:0000259" key="1">
    <source>
        <dbReference type="Pfam" id="PF00535"/>
    </source>
</evidence>
<keyword evidence="2" id="KW-0328">Glycosyltransferase</keyword>
<dbReference type="PANTHER" id="PTHR22916">
    <property type="entry name" value="GLYCOSYLTRANSFERASE"/>
    <property type="match status" value="1"/>
</dbReference>
<dbReference type="EC" id="2.4.-.-" evidence="2"/>
<dbReference type="InterPro" id="IPR029044">
    <property type="entry name" value="Nucleotide-diphossugar_trans"/>
</dbReference>
<name>A0ABV6PEI2_9SPHN</name>
<keyword evidence="3" id="KW-1185">Reference proteome</keyword>
<sequence length="348" mass="37995">MTEEDLTSDGTDGFRQQTLRFSILIANYNYGRFVADAIDSALAQRWPFVEVIVVDDGSTDNSREIIATFGSRIRTILQSNGRQRSANNAAFAASSGDVVVFLDADDILDPAFAPTVARAWRPGLSKIQVQMKRVTADRRPIGIVVPAIASAPTPEQVRDWMTSTGEYPTPPGSGNAYSRDFLRKFFPIGEDCDSSTDSTCLALAPLLGDVVTVLEPLAEYRIHGSNDSSLKASPDRFGREVARAYLRHGNAAAACDQLGLPGPRANCLRRGRHLLQLRAASLRLAPRLHPAIAGGRWRTLADALRSLLPYGNESVVKRLLIAGWTVATLIAPRRLARVLIDRRFARSG</sequence>
<feature type="domain" description="Glycosyltransferase 2-like" evidence="1">
    <location>
        <begin position="22"/>
        <end position="184"/>
    </location>
</feature>
<gene>
    <name evidence="2" type="ORF">ACFFF7_02265</name>
</gene>
<protein>
    <submittedName>
        <fullName evidence="2">Glycosyltransferase</fullName>
        <ecNumber evidence="2">2.4.-.-</ecNumber>
    </submittedName>
</protein>
<evidence type="ECO:0000313" key="2">
    <source>
        <dbReference type="EMBL" id="MFC0588231.1"/>
    </source>
</evidence>
<dbReference type="SUPFAM" id="SSF53448">
    <property type="entry name" value="Nucleotide-diphospho-sugar transferases"/>
    <property type="match status" value="1"/>
</dbReference>